<dbReference type="OMA" id="CICHKSG"/>
<keyword evidence="3" id="KW-1185">Reference proteome</keyword>
<dbReference type="Gene3D" id="1.10.287.1490">
    <property type="match status" value="1"/>
</dbReference>
<feature type="coiled-coil region" evidence="1">
    <location>
        <begin position="150"/>
        <end position="286"/>
    </location>
</feature>
<gene>
    <name evidence="2" type="primary">Contig8087.g8623</name>
    <name evidence="2" type="ORF">STYLEM_3580</name>
</gene>
<evidence type="ECO:0000256" key="1">
    <source>
        <dbReference type="SAM" id="Coils"/>
    </source>
</evidence>
<proteinExistence type="predicted"/>
<keyword evidence="1" id="KW-0175">Coiled coil</keyword>
<protein>
    <submittedName>
        <fullName evidence="2">Uncharacterized protein</fullName>
    </submittedName>
</protein>
<dbReference type="AlphaFoldDB" id="A0A078A1E4"/>
<name>A0A078A1E4_STYLE</name>
<dbReference type="InParanoid" id="A0A078A1E4"/>
<reference evidence="2 3" key="1">
    <citation type="submission" date="2014-06" db="EMBL/GenBank/DDBJ databases">
        <authorList>
            <person name="Swart Estienne"/>
        </authorList>
    </citation>
    <scope>NUCLEOTIDE SEQUENCE [LARGE SCALE GENOMIC DNA]</scope>
    <source>
        <strain evidence="2 3">130c</strain>
    </source>
</reference>
<dbReference type="EMBL" id="CCKQ01003484">
    <property type="protein sequence ID" value="CDW74599.1"/>
    <property type="molecule type" value="Genomic_DNA"/>
</dbReference>
<organism evidence="2 3">
    <name type="scientific">Stylonychia lemnae</name>
    <name type="common">Ciliate</name>
    <dbReference type="NCBI Taxonomy" id="5949"/>
    <lineage>
        <taxon>Eukaryota</taxon>
        <taxon>Sar</taxon>
        <taxon>Alveolata</taxon>
        <taxon>Ciliophora</taxon>
        <taxon>Intramacronucleata</taxon>
        <taxon>Spirotrichea</taxon>
        <taxon>Stichotrichia</taxon>
        <taxon>Sporadotrichida</taxon>
        <taxon>Oxytrichidae</taxon>
        <taxon>Stylonychinae</taxon>
        <taxon>Stylonychia</taxon>
    </lineage>
</organism>
<evidence type="ECO:0000313" key="3">
    <source>
        <dbReference type="Proteomes" id="UP000039865"/>
    </source>
</evidence>
<evidence type="ECO:0000313" key="2">
    <source>
        <dbReference type="EMBL" id="CDW74599.1"/>
    </source>
</evidence>
<accession>A0A078A1E4</accession>
<dbReference type="Proteomes" id="UP000039865">
    <property type="component" value="Unassembled WGS sequence"/>
</dbReference>
<sequence length="397" mass="46044">MLDYRQSMTSIQDSNGFQNDFSERGRKIIDGSISYQYKSHISEIKTLKQQLKTFLVYGQYHDYDDNDPIFQLCIQTPINHENPVAKACYSCSKKGGDDVTCEFCGYKSCTECTQKKRKFPGQPVMDKASKLKKGKICKVCERKFQLKILHLREMSKIADKEQTIENLNKQLEGNQSSLEQIKRECQDKRQQIMRAEAQNNNIQEQQNLDIERMEDLVKSGQGQIKKTETQIQDLINKNQDMKSKKKQKEENLKSVEKQIDKKNECMDRLAKELKYLSAKFNQIRAQLFEESQKGPIMGTYQSNYLNTNVKDDIREDPNIPLIIKNRTERKTSQQQSRHADRMLHTDARTNSSRSNQHLDHFATASILKANRNSGGLNKKMNDNIDKKACCESNCNII</sequence>